<dbReference type="PROSITE" id="PS50994">
    <property type="entry name" value="INTEGRASE"/>
    <property type="match status" value="1"/>
</dbReference>
<proteinExistence type="predicted"/>
<sequence>MEELLIQYMVETNALIQSQVASLKNLETQVGQLANAVSNKPQGTLLSNTKPNSKREGKEPYMELILHSGKEIFLDEFKKLHINISFAKVLEQMPSYVKFVKDILTKKRRLGEYETVALAEECSDIIQNKLQSKLKDPSSFIIPYTIVALSFAKTLSDLGASIVEDVLVKVDKFIFPVDFIAFDIEEYREVPILLGNPFYELLELLLIVTHEVFDENYPHDLLEASSHVLKTPFESLDFSTSFSSENKFLGVLRKHKKARGWTIANIRGINPSICMHKIFLEDDNKATIKHPRRLNPIMKEVVSSKGLEIDKAKIETIEKLSSPTLVKERASQRRKFESILKHYHSSNYKGHFGGDRTIAKVLQSDFMGPFISSFNNYYILLAMDYESKWVEAVTMPTNDAKVMLRFLSKNIFTRFGTPWAILSDEGSHFCNKYFVAFFAKYGVTHKVVTAYHPETNGKVKVSNQEIKKILEKVMSLSRKDWAKRLDAAL</sequence>
<dbReference type="InParanoid" id="A0A061F1G6"/>
<dbReference type="AlphaFoldDB" id="A0A061F1G6"/>
<accession>A0A061F1G6</accession>
<dbReference type="InterPro" id="IPR012337">
    <property type="entry name" value="RNaseH-like_sf"/>
</dbReference>
<evidence type="ECO:0000313" key="3">
    <source>
        <dbReference type="Proteomes" id="UP000026915"/>
    </source>
</evidence>
<reference evidence="2 3" key="1">
    <citation type="journal article" date="2013" name="Genome Biol.">
        <title>The genome sequence of the most widely cultivated cacao type and its use to identify candidate genes regulating pod color.</title>
        <authorList>
            <person name="Motamayor J.C."/>
            <person name="Mockaitis K."/>
            <person name="Schmutz J."/>
            <person name="Haiminen N."/>
            <person name="Iii D.L."/>
            <person name="Cornejo O."/>
            <person name="Findley S.D."/>
            <person name="Zheng P."/>
            <person name="Utro F."/>
            <person name="Royaert S."/>
            <person name="Saski C."/>
            <person name="Jenkins J."/>
            <person name="Podicheti R."/>
            <person name="Zhao M."/>
            <person name="Scheffler B.E."/>
            <person name="Stack J.C."/>
            <person name="Feltus F.A."/>
            <person name="Mustiga G.M."/>
            <person name="Amores F."/>
            <person name="Phillips W."/>
            <person name="Marelli J.P."/>
            <person name="May G.D."/>
            <person name="Shapiro H."/>
            <person name="Ma J."/>
            <person name="Bustamante C.D."/>
            <person name="Schnell R.J."/>
            <person name="Main D."/>
            <person name="Gilbert D."/>
            <person name="Parida L."/>
            <person name="Kuhn D.N."/>
        </authorList>
    </citation>
    <scope>NUCLEOTIDE SEQUENCE [LARGE SCALE GENOMIC DNA]</scope>
    <source>
        <strain evidence="3">cv. Matina 1-6</strain>
    </source>
</reference>
<dbReference type="PANTHER" id="PTHR33067:SF9">
    <property type="entry name" value="RNA-DIRECTED DNA POLYMERASE"/>
    <property type="match status" value="1"/>
</dbReference>
<dbReference type="GO" id="GO:0015074">
    <property type="term" value="P:DNA integration"/>
    <property type="evidence" value="ECO:0007669"/>
    <property type="project" value="InterPro"/>
</dbReference>
<dbReference type="OMA" id="WTIANIR"/>
<name>A0A061F1G6_THECC</name>
<gene>
    <name evidence="2" type="ORF">TCM_022724</name>
</gene>
<dbReference type="InterPro" id="IPR036397">
    <property type="entry name" value="RNaseH_sf"/>
</dbReference>
<keyword evidence="3" id="KW-1185">Reference proteome</keyword>
<dbReference type="HOGENOM" id="CLU_558257_0_0_1"/>
<dbReference type="Proteomes" id="UP000026915">
    <property type="component" value="Chromosome 5"/>
</dbReference>
<dbReference type="SUPFAM" id="SSF53098">
    <property type="entry name" value="Ribonuclease H-like"/>
    <property type="match status" value="1"/>
</dbReference>
<evidence type="ECO:0000313" key="2">
    <source>
        <dbReference type="EMBL" id="EOY08364.1"/>
    </source>
</evidence>
<dbReference type="InterPro" id="IPR001584">
    <property type="entry name" value="Integrase_cat-core"/>
</dbReference>
<dbReference type="Gramene" id="EOY08364">
    <property type="protein sequence ID" value="EOY08364"/>
    <property type="gene ID" value="TCM_022724"/>
</dbReference>
<evidence type="ECO:0000259" key="1">
    <source>
        <dbReference type="PROSITE" id="PS50994"/>
    </source>
</evidence>
<dbReference type="Pfam" id="PF00665">
    <property type="entry name" value="rve"/>
    <property type="match status" value="1"/>
</dbReference>
<organism evidence="2 3">
    <name type="scientific">Theobroma cacao</name>
    <name type="common">Cacao</name>
    <name type="synonym">Cocoa</name>
    <dbReference type="NCBI Taxonomy" id="3641"/>
    <lineage>
        <taxon>Eukaryota</taxon>
        <taxon>Viridiplantae</taxon>
        <taxon>Streptophyta</taxon>
        <taxon>Embryophyta</taxon>
        <taxon>Tracheophyta</taxon>
        <taxon>Spermatophyta</taxon>
        <taxon>Magnoliopsida</taxon>
        <taxon>eudicotyledons</taxon>
        <taxon>Gunneridae</taxon>
        <taxon>Pentapetalae</taxon>
        <taxon>rosids</taxon>
        <taxon>malvids</taxon>
        <taxon>Malvales</taxon>
        <taxon>Malvaceae</taxon>
        <taxon>Byttnerioideae</taxon>
        <taxon>Theobroma</taxon>
    </lineage>
</organism>
<dbReference type="EMBL" id="CM001883">
    <property type="protein sequence ID" value="EOY08364.1"/>
    <property type="molecule type" value="Genomic_DNA"/>
</dbReference>
<dbReference type="PANTHER" id="PTHR33067">
    <property type="entry name" value="RNA-DIRECTED DNA POLYMERASE-RELATED"/>
    <property type="match status" value="1"/>
</dbReference>
<feature type="domain" description="Integrase catalytic" evidence="1">
    <location>
        <begin position="353"/>
        <end position="489"/>
    </location>
</feature>
<dbReference type="eggNOG" id="KOG0017">
    <property type="taxonomic scope" value="Eukaryota"/>
</dbReference>
<protein>
    <recommendedName>
        <fullName evidence="1">Integrase catalytic domain-containing protein</fullName>
    </recommendedName>
</protein>
<dbReference type="GO" id="GO:0003676">
    <property type="term" value="F:nucleic acid binding"/>
    <property type="evidence" value="ECO:0007669"/>
    <property type="project" value="InterPro"/>
</dbReference>
<dbReference type="Gene3D" id="3.30.420.10">
    <property type="entry name" value="Ribonuclease H-like superfamily/Ribonuclease H"/>
    <property type="match status" value="1"/>
</dbReference>